<evidence type="ECO:0000259" key="2">
    <source>
        <dbReference type="PROSITE" id="PS50911"/>
    </source>
</evidence>
<gene>
    <name evidence="3" type="ORF">GCM10011617_10790</name>
</gene>
<comment type="caution">
    <text evidence="3">The sequence shown here is derived from an EMBL/GenBank/DDBJ whole genome shotgun (WGS) entry which is preliminary data.</text>
</comment>
<evidence type="ECO:0000313" key="4">
    <source>
        <dbReference type="Proteomes" id="UP000634139"/>
    </source>
</evidence>
<dbReference type="AlphaFoldDB" id="A0A918VDG3"/>
<dbReference type="InterPro" id="IPR007921">
    <property type="entry name" value="CHAP_dom"/>
</dbReference>
<evidence type="ECO:0000313" key="3">
    <source>
        <dbReference type="EMBL" id="GGZ92924.1"/>
    </source>
</evidence>
<sequence length="205" mass="22270">MRERFLIATGLAIAALSAPVAAVSVGFDDSRVVSGGGSSELPPYLQCVPYARQVSGIMIFGDAHTWWDQADGRYARGYKPKVGAVMAFRPHGNSRLGHVAAVSKIVDSRTLLVRHANWSPINGRRGQIEDDVKVVDVSPENDWSAVRVWYAPLGQLGGTHWPVEGFIYPGKAKKSERLPVRNITIAAAPRGSDPIADIIRQKLGF</sequence>
<keyword evidence="1" id="KW-0732">Signal</keyword>
<evidence type="ECO:0000256" key="1">
    <source>
        <dbReference type="SAM" id="SignalP"/>
    </source>
</evidence>
<proteinExistence type="predicted"/>
<accession>A0A918VDG3</accession>
<reference evidence="3" key="1">
    <citation type="journal article" date="2014" name="Int. J. Syst. Evol. Microbiol.">
        <title>Complete genome sequence of Corynebacterium casei LMG S-19264T (=DSM 44701T), isolated from a smear-ripened cheese.</title>
        <authorList>
            <consortium name="US DOE Joint Genome Institute (JGI-PGF)"/>
            <person name="Walter F."/>
            <person name="Albersmeier A."/>
            <person name="Kalinowski J."/>
            <person name="Ruckert C."/>
        </authorList>
    </citation>
    <scope>NUCLEOTIDE SEQUENCE</scope>
    <source>
        <strain evidence="3">KCTC 32422</strain>
    </source>
</reference>
<dbReference type="Proteomes" id="UP000634139">
    <property type="component" value="Unassembled WGS sequence"/>
</dbReference>
<keyword evidence="4" id="KW-1185">Reference proteome</keyword>
<protein>
    <recommendedName>
        <fullName evidence="2">Peptidase C51 domain-containing protein</fullName>
    </recommendedName>
</protein>
<dbReference type="EMBL" id="BMZD01000002">
    <property type="protein sequence ID" value="GGZ92924.1"/>
    <property type="molecule type" value="Genomic_DNA"/>
</dbReference>
<dbReference type="InterPro" id="IPR038765">
    <property type="entry name" value="Papain-like_cys_pep_sf"/>
</dbReference>
<dbReference type="SUPFAM" id="SSF54001">
    <property type="entry name" value="Cysteine proteinases"/>
    <property type="match status" value="1"/>
</dbReference>
<dbReference type="Pfam" id="PF05257">
    <property type="entry name" value="CHAP"/>
    <property type="match status" value="1"/>
</dbReference>
<dbReference type="Gene3D" id="3.90.1720.10">
    <property type="entry name" value="endopeptidase domain like (from Nostoc punctiforme)"/>
    <property type="match status" value="1"/>
</dbReference>
<organism evidence="3 4">
    <name type="scientific">Novosphingobium arvoryzae</name>
    <dbReference type="NCBI Taxonomy" id="1256514"/>
    <lineage>
        <taxon>Bacteria</taxon>
        <taxon>Pseudomonadati</taxon>
        <taxon>Pseudomonadota</taxon>
        <taxon>Alphaproteobacteria</taxon>
        <taxon>Sphingomonadales</taxon>
        <taxon>Sphingomonadaceae</taxon>
        <taxon>Novosphingobium</taxon>
    </lineage>
</organism>
<name>A0A918VDG3_9SPHN</name>
<dbReference type="PROSITE" id="PS50911">
    <property type="entry name" value="CHAP"/>
    <property type="match status" value="1"/>
</dbReference>
<dbReference type="RefSeq" id="WP_189539398.1">
    <property type="nucleotide sequence ID" value="NZ_BMZD01000002.1"/>
</dbReference>
<feature type="chain" id="PRO_5038116106" description="Peptidase C51 domain-containing protein" evidence="1">
    <location>
        <begin position="23"/>
        <end position="205"/>
    </location>
</feature>
<feature type="domain" description="Peptidase C51" evidence="2">
    <location>
        <begin position="22"/>
        <end position="147"/>
    </location>
</feature>
<reference evidence="3" key="2">
    <citation type="submission" date="2020-09" db="EMBL/GenBank/DDBJ databases">
        <authorList>
            <person name="Sun Q."/>
            <person name="Kim S."/>
        </authorList>
    </citation>
    <scope>NUCLEOTIDE SEQUENCE</scope>
    <source>
        <strain evidence="3">KCTC 32422</strain>
    </source>
</reference>
<feature type="signal peptide" evidence="1">
    <location>
        <begin position="1"/>
        <end position="22"/>
    </location>
</feature>